<feature type="transmembrane region" description="Helical" evidence="11">
    <location>
        <begin position="7"/>
        <end position="27"/>
    </location>
</feature>
<organism evidence="12 13">
    <name type="scientific">Novosphingobium arvoryzae</name>
    <dbReference type="NCBI Taxonomy" id="1256514"/>
    <lineage>
        <taxon>Bacteria</taxon>
        <taxon>Pseudomonadati</taxon>
        <taxon>Pseudomonadota</taxon>
        <taxon>Alphaproteobacteria</taxon>
        <taxon>Sphingomonadales</taxon>
        <taxon>Sphingomonadaceae</taxon>
        <taxon>Novosphingobium</taxon>
    </lineage>
</organism>
<keyword evidence="10 11" id="KW-0472">Membrane</keyword>
<reference evidence="12" key="2">
    <citation type="submission" date="2020-09" db="EMBL/GenBank/DDBJ databases">
        <authorList>
            <person name="Sun Q."/>
            <person name="Kim S."/>
        </authorList>
    </citation>
    <scope>NUCLEOTIDE SEQUENCE</scope>
    <source>
        <strain evidence="12">KCTC 32422</strain>
    </source>
</reference>
<feature type="transmembrane region" description="Helical" evidence="11">
    <location>
        <begin position="77"/>
        <end position="97"/>
    </location>
</feature>
<evidence type="ECO:0000256" key="7">
    <source>
        <dbReference type="ARBA" id="ARBA00022597"/>
    </source>
</evidence>
<dbReference type="InterPro" id="IPR005964">
    <property type="entry name" value="Glc/Gal_transptr_bac"/>
</dbReference>
<keyword evidence="9 11" id="KW-1133">Transmembrane helix</keyword>
<accession>A0A918RLC4</accession>
<comment type="similarity">
    <text evidence="3">Belongs to the major facilitator superfamily. FHS transporter (TC 2.A.1.7) family.</text>
</comment>
<keyword evidence="5" id="KW-1003">Cell membrane</keyword>
<dbReference type="GO" id="GO:1904659">
    <property type="term" value="P:D-glucose transmembrane transport"/>
    <property type="evidence" value="ECO:0007669"/>
    <property type="project" value="InterPro"/>
</dbReference>
<evidence type="ECO:0000256" key="9">
    <source>
        <dbReference type="ARBA" id="ARBA00022989"/>
    </source>
</evidence>
<evidence type="ECO:0000256" key="10">
    <source>
        <dbReference type="ARBA" id="ARBA00023136"/>
    </source>
</evidence>
<dbReference type="InterPro" id="IPR036259">
    <property type="entry name" value="MFS_trans_sf"/>
</dbReference>
<dbReference type="GO" id="GO:0055056">
    <property type="term" value="F:D-glucose transmembrane transporter activity"/>
    <property type="evidence" value="ECO:0007669"/>
    <property type="project" value="InterPro"/>
</dbReference>
<gene>
    <name evidence="12" type="primary">fucP</name>
    <name evidence="12" type="ORF">GCM10011617_22960</name>
</gene>
<feature type="transmembrane region" description="Helical" evidence="11">
    <location>
        <begin position="307"/>
        <end position="326"/>
    </location>
</feature>
<evidence type="ECO:0000256" key="1">
    <source>
        <dbReference type="ARBA" id="ARBA00003321"/>
    </source>
</evidence>
<feature type="transmembrane region" description="Helical" evidence="11">
    <location>
        <begin position="185"/>
        <end position="208"/>
    </location>
</feature>
<keyword evidence="8 11" id="KW-0812">Transmembrane</keyword>
<comment type="subcellular location">
    <subcellularLocation>
        <location evidence="2">Cell inner membrane</location>
        <topology evidence="2">Multi-pass membrane protein</topology>
    </subcellularLocation>
</comment>
<evidence type="ECO:0000313" key="12">
    <source>
        <dbReference type="EMBL" id="GHA01606.1"/>
    </source>
</evidence>
<dbReference type="Proteomes" id="UP000634139">
    <property type="component" value="Unassembled WGS sequence"/>
</dbReference>
<dbReference type="GO" id="GO:0005886">
    <property type="term" value="C:plasma membrane"/>
    <property type="evidence" value="ECO:0007669"/>
    <property type="project" value="UniProtKB-SubCell"/>
</dbReference>
<feature type="transmembrane region" description="Helical" evidence="11">
    <location>
        <begin position="143"/>
        <end position="165"/>
    </location>
</feature>
<dbReference type="RefSeq" id="WP_189541662.1">
    <property type="nucleotide sequence ID" value="NZ_BMZD01000005.1"/>
</dbReference>
<feature type="transmembrane region" description="Helical" evidence="11">
    <location>
        <begin position="50"/>
        <end position="70"/>
    </location>
</feature>
<feature type="transmembrane region" description="Helical" evidence="11">
    <location>
        <begin position="365"/>
        <end position="385"/>
    </location>
</feature>
<feature type="transmembrane region" description="Helical" evidence="11">
    <location>
        <begin position="237"/>
        <end position="263"/>
    </location>
</feature>
<sequence>MIERLRALGITGAFLSVTMLFFAWGFICSNNDPLIVALRAAFRLSYTEALLTQLVFFLASGLIALPAAALGNRIGPVRTIIAALATMVAGCLLVRGATGLGLYAPILAALFVLASGITTLQVAANPLAAALGPQRTSHFRLTFAQTFNSLGVVLGVHYGSTLMLGDAAMVSRQGVLADAASRAEALSAVAGAFGIMAALLLVVAVFVWSQRRRIEAAAALIPPAPEASVLAALRSRWALLGAGAIALYVGAEVAIGSIMINFLHQPGVLDLPLEQGGRYLANFYWGGALAGRLIGSVVLTRVAAPRLLVGCAGTAAALCLVVLTGAGPLAGYAALAVGLFNSIMFPTIFTLTLERSDAAPSSTSGLLCLAIVGGAALPLLVGRLADAVSLSAAFVVPAAAYGLIALFALAAGRSGQGRARAEHPA</sequence>
<dbReference type="EMBL" id="BMZD01000005">
    <property type="protein sequence ID" value="GHA01606.1"/>
    <property type="molecule type" value="Genomic_DNA"/>
</dbReference>
<feature type="transmembrane region" description="Helical" evidence="11">
    <location>
        <begin position="103"/>
        <end position="131"/>
    </location>
</feature>
<evidence type="ECO:0000256" key="2">
    <source>
        <dbReference type="ARBA" id="ARBA00004429"/>
    </source>
</evidence>
<proteinExistence type="inferred from homology"/>
<evidence type="ECO:0000256" key="5">
    <source>
        <dbReference type="ARBA" id="ARBA00022475"/>
    </source>
</evidence>
<feature type="transmembrane region" description="Helical" evidence="11">
    <location>
        <begin position="332"/>
        <end position="353"/>
    </location>
</feature>
<dbReference type="GO" id="GO:0005354">
    <property type="term" value="F:galactose transmembrane transporter activity"/>
    <property type="evidence" value="ECO:0007669"/>
    <property type="project" value="InterPro"/>
</dbReference>
<comment type="caution">
    <text evidence="12">The sequence shown here is derived from an EMBL/GenBank/DDBJ whole genome shotgun (WGS) entry which is preliminary data.</text>
</comment>
<evidence type="ECO:0000256" key="6">
    <source>
        <dbReference type="ARBA" id="ARBA00022519"/>
    </source>
</evidence>
<dbReference type="Pfam" id="PF07690">
    <property type="entry name" value="MFS_1"/>
    <property type="match status" value="1"/>
</dbReference>
<keyword evidence="4" id="KW-0813">Transport</keyword>
<dbReference type="Gene3D" id="1.20.1250.20">
    <property type="entry name" value="MFS general substrate transporter like domains"/>
    <property type="match status" value="2"/>
</dbReference>
<dbReference type="PANTHER" id="PTHR43702:SF3">
    <property type="entry name" value="PROTEIN TSGA"/>
    <property type="match status" value="1"/>
</dbReference>
<keyword evidence="6" id="KW-0997">Cell inner membrane</keyword>
<evidence type="ECO:0000313" key="13">
    <source>
        <dbReference type="Proteomes" id="UP000634139"/>
    </source>
</evidence>
<dbReference type="InterPro" id="IPR011701">
    <property type="entry name" value="MFS"/>
</dbReference>
<evidence type="ECO:0000256" key="8">
    <source>
        <dbReference type="ARBA" id="ARBA00022692"/>
    </source>
</evidence>
<protein>
    <submittedName>
        <fullName evidence="12">MFS transporter</fullName>
    </submittedName>
</protein>
<evidence type="ECO:0000256" key="4">
    <source>
        <dbReference type="ARBA" id="ARBA00022448"/>
    </source>
</evidence>
<dbReference type="NCBIfam" id="TIGR01272">
    <property type="entry name" value="gluP"/>
    <property type="match status" value="1"/>
</dbReference>
<dbReference type="AlphaFoldDB" id="A0A918RLC4"/>
<evidence type="ECO:0000256" key="11">
    <source>
        <dbReference type="SAM" id="Phobius"/>
    </source>
</evidence>
<reference evidence="12" key="1">
    <citation type="journal article" date="2014" name="Int. J. Syst. Evol. Microbiol.">
        <title>Complete genome sequence of Corynebacterium casei LMG S-19264T (=DSM 44701T), isolated from a smear-ripened cheese.</title>
        <authorList>
            <consortium name="US DOE Joint Genome Institute (JGI-PGF)"/>
            <person name="Walter F."/>
            <person name="Albersmeier A."/>
            <person name="Kalinowski J."/>
            <person name="Ruckert C."/>
        </authorList>
    </citation>
    <scope>NUCLEOTIDE SEQUENCE</scope>
    <source>
        <strain evidence="12">KCTC 32422</strain>
    </source>
</reference>
<keyword evidence="13" id="KW-1185">Reference proteome</keyword>
<dbReference type="InterPro" id="IPR050375">
    <property type="entry name" value="MFS_TsgA-like"/>
</dbReference>
<feature type="transmembrane region" description="Helical" evidence="11">
    <location>
        <begin position="391"/>
        <end position="411"/>
    </location>
</feature>
<keyword evidence="7" id="KW-0762">Sugar transport</keyword>
<name>A0A918RLC4_9SPHN</name>
<comment type="function">
    <text evidence="1">Intake of glucose and galactose.</text>
</comment>
<dbReference type="SUPFAM" id="SSF103473">
    <property type="entry name" value="MFS general substrate transporter"/>
    <property type="match status" value="1"/>
</dbReference>
<dbReference type="PANTHER" id="PTHR43702">
    <property type="entry name" value="L-FUCOSE-PROTON SYMPORTER"/>
    <property type="match status" value="1"/>
</dbReference>
<evidence type="ECO:0000256" key="3">
    <source>
        <dbReference type="ARBA" id="ARBA00009120"/>
    </source>
</evidence>
<feature type="transmembrane region" description="Helical" evidence="11">
    <location>
        <begin position="283"/>
        <end position="300"/>
    </location>
</feature>